<dbReference type="GO" id="GO:0003700">
    <property type="term" value="F:DNA-binding transcription factor activity"/>
    <property type="evidence" value="ECO:0007669"/>
    <property type="project" value="TreeGrafter"/>
</dbReference>
<proteinExistence type="predicted"/>
<dbReference type="PANTHER" id="PTHR30055">
    <property type="entry name" value="HTH-TYPE TRANSCRIPTIONAL REGULATOR RUTR"/>
    <property type="match status" value="1"/>
</dbReference>
<reference evidence="6 7" key="1">
    <citation type="journal article" date="2014" name="J. Biotechnol.">
        <title>Complete genome sequence of the actinobacterium Amycolatopsis japonica MG417-CF17(T) (=DSM 44213T) producing (S,S)-N,N'-ethylenediaminedisuccinic acid.</title>
        <authorList>
            <person name="Stegmann E."/>
            <person name="Albersmeier A."/>
            <person name="Spohn M."/>
            <person name="Gert H."/>
            <person name="Weber T."/>
            <person name="Wohlleben W."/>
            <person name="Kalinowski J."/>
            <person name="Ruckert C."/>
        </authorList>
    </citation>
    <scope>NUCLEOTIDE SEQUENCE [LARGE SCALE GENOMIC DNA]</scope>
    <source>
        <strain evidence="7">MG417-CF17 (DSM 44213)</strain>
    </source>
</reference>
<dbReference type="eggNOG" id="COG1309">
    <property type="taxonomic scope" value="Bacteria"/>
</dbReference>
<gene>
    <name evidence="6" type="ORF">AJAP_14800</name>
</gene>
<feature type="DNA-binding region" description="H-T-H motif" evidence="4">
    <location>
        <begin position="43"/>
        <end position="62"/>
    </location>
</feature>
<keyword evidence="3" id="KW-0804">Transcription</keyword>
<evidence type="ECO:0000313" key="6">
    <source>
        <dbReference type="EMBL" id="AIG75836.1"/>
    </source>
</evidence>
<dbReference type="PROSITE" id="PS50977">
    <property type="entry name" value="HTH_TETR_2"/>
    <property type="match status" value="1"/>
</dbReference>
<dbReference type="Gene3D" id="1.10.357.10">
    <property type="entry name" value="Tetracycline Repressor, domain 2"/>
    <property type="match status" value="1"/>
</dbReference>
<evidence type="ECO:0000313" key="7">
    <source>
        <dbReference type="Proteomes" id="UP000028492"/>
    </source>
</evidence>
<dbReference type="AlphaFoldDB" id="A0A075UTS3"/>
<accession>A0A075UTS3</accession>
<keyword evidence="2 4" id="KW-0238">DNA-binding</keyword>
<evidence type="ECO:0000259" key="5">
    <source>
        <dbReference type="PROSITE" id="PS50977"/>
    </source>
</evidence>
<sequence>MRKNGEMTEERGATMTRRRADTRRRLIDAAYEAFSERGIRDTPVELICERAGFTRGAFYSNFSSKEDLFLALFQEETAIRLERFREATESVLGDTVVGAHEDLSPTLGRIAELFMVALNADKDWYLLCAEFRTQGLRQPEIRDRIGAAFRYFHTELGAILVGTLDRIGRKLTISAEDAVLVLVALYEQGLQNYLLAGGELPADGRFVSELIPKVMASLIVPAH</sequence>
<dbReference type="GO" id="GO:0000976">
    <property type="term" value="F:transcription cis-regulatory region binding"/>
    <property type="evidence" value="ECO:0007669"/>
    <property type="project" value="TreeGrafter"/>
</dbReference>
<dbReference type="EMBL" id="CP008953">
    <property type="protein sequence ID" value="AIG75836.1"/>
    <property type="molecule type" value="Genomic_DNA"/>
</dbReference>
<dbReference type="Proteomes" id="UP000028492">
    <property type="component" value="Chromosome"/>
</dbReference>
<dbReference type="PANTHER" id="PTHR30055:SF234">
    <property type="entry name" value="HTH-TYPE TRANSCRIPTIONAL REGULATOR BETI"/>
    <property type="match status" value="1"/>
</dbReference>
<evidence type="ECO:0000256" key="3">
    <source>
        <dbReference type="ARBA" id="ARBA00023163"/>
    </source>
</evidence>
<keyword evidence="7" id="KW-1185">Reference proteome</keyword>
<feature type="domain" description="HTH tetR-type" evidence="5">
    <location>
        <begin position="20"/>
        <end position="80"/>
    </location>
</feature>
<evidence type="ECO:0000256" key="1">
    <source>
        <dbReference type="ARBA" id="ARBA00023015"/>
    </source>
</evidence>
<dbReference type="InterPro" id="IPR050109">
    <property type="entry name" value="HTH-type_TetR-like_transc_reg"/>
</dbReference>
<evidence type="ECO:0000256" key="2">
    <source>
        <dbReference type="ARBA" id="ARBA00023125"/>
    </source>
</evidence>
<keyword evidence="1" id="KW-0805">Transcription regulation</keyword>
<dbReference type="InterPro" id="IPR009057">
    <property type="entry name" value="Homeodomain-like_sf"/>
</dbReference>
<protein>
    <recommendedName>
        <fullName evidence="5">HTH tetR-type domain-containing protein</fullName>
    </recommendedName>
</protein>
<evidence type="ECO:0000256" key="4">
    <source>
        <dbReference type="PROSITE-ProRule" id="PRU00335"/>
    </source>
</evidence>
<name>A0A075UTS3_9PSEU</name>
<organism evidence="6 7">
    <name type="scientific">Amycolatopsis japonica</name>
    <dbReference type="NCBI Taxonomy" id="208439"/>
    <lineage>
        <taxon>Bacteria</taxon>
        <taxon>Bacillati</taxon>
        <taxon>Actinomycetota</taxon>
        <taxon>Actinomycetes</taxon>
        <taxon>Pseudonocardiales</taxon>
        <taxon>Pseudonocardiaceae</taxon>
        <taxon>Amycolatopsis</taxon>
        <taxon>Amycolatopsis japonica group</taxon>
    </lineage>
</organism>
<dbReference type="SUPFAM" id="SSF46689">
    <property type="entry name" value="Homeodomain-like"/>
    <property type="match status" value="1"/>
</dbReference>
<dbReference type="KEGG" id="aja:AJAP_14800"/>
<dbReference type="STRING" id="208439.AJAP_14800"/>
<dbReference type="Pfam" id="PF00440">
    <property type="entry name" value="TetR_N"/>
    <property type="match status" value="1"/>
</dbReference>
<dbReference type="HOGENOM" id="CLU_069356_15_11_11"/>
<dbReference type="PRINTS" id="PR00455">
    <property type="entry name" value="HTHTETR"/>
</dbReference>
<dbReference type="InterPro" id="IPR001647">
    <property type="entry name" value="HTH_TetR"/>
</dbReference>